<evidence type="ECO:0000256" key="1">
    <source>
        <dbReference type="SAM" id="MobiDB-lite"/>
    </source>
</evidence>
<dbReference type="OrthoDB" id="5855868at2759"/>
<feature type="compositionally biased region" description="Polar residues" evidence="1">
    <location>
        <begin position="278"/>
        <end position="288"/>
    </location>
</feature>
<proteinExistence type="predicted"/>
<sequence length="522" mass="57850">MMSRSAVIRARYIPDVRGVNRYKHFHSPLIIEPAKNAGGNIVRERFIHELPHLQTGGSSSHPASGRFDSDLTKSNENGDCYLNVKGLSVLSSSSNISSSYAGLDHINTTALSVAAAKSSDESLNLSSSLPLLVSTTTKPLWANSGNNNLFSSLHSRTCADSISGGGLRSSLCKSAQNICTDEERHKRPKVLRKSRSCRSCHTKLSDAVDSSLKQQQQSSMNSTMNAKTSISLSPDKRIFASKSNISNGNISNNTSSSDDTKKMMAHLSKSDEKRLSRITASTTFSSATRIVPHQQHRQKKQQEQKQLVQVDDHQSIQASLQQITKQHSNASRNQKIRSQRMVNRKNFAILFVDCASSGRDKTESSGNSNTNLSSAITETQGTQTSEVVEEEKEKQHLGAIELDEAVKKALISEPVNECSLVCKATQTQFDDRVLLDDDEPEVDSDKLIDQRKELMDLIELALNETIDKRSRMMTNNFIASSLRKQAEIWRDAKAFITGILIPQSIRYANTNRQHNNERGERT</sequence>
<feature type="compositionally biased region" description="Low complexity" evidence="1">
    <location>
        <begin position="242"/>
        <end position="257"/>
    </location>
</feature>
<organism evidence="4">
    <name type="scientific">Anisakis simplex</name>
    <name type="common">Herring worm</name>
    <dbReference type="NCBI Taxonomy" id="6269"/>
    <lineage>
        <taxon>Eukaryota</taxon>
        <taxon>Metazoa</taxon>
        <taxon>Ecdysozoa</taxon>
        <taxon>Nematoda</taxon>
        <taxon>Chromadorea</taxon>
        <taxon>Rhabditida</taxon>
        <taxon>Spirurina</taxon>
        <taxon>Ascaridomorpha</taxon>
        <taxon>Ascaridoidea</taxon>
        <taxon>Anisakidae</taxon>
        <taxon>Anisakis</taxon>
        <taxon>Anisakis simplex complex</taxon>
    </lineage>
</organism>
<accession>A0A0M3JUX4</accession>
<dbReference type="EMBL" id="UYRR01031072">
    <property type="protein sequence ID" value="VDK45138.1"/>
    <property type="molecule type" value="Genomic_DNA"/>
</dbReference>
<feature type="region of interest" description="Disordered" evidence="1">
    <location>
        <begin position="208"/>
        <end position="230"/>
    </location>
</feature>
<dbReference type="WBParaSite" id="ASIM_0001200401-mRNA-1">
    <property type="protein sequence ID" value="ASIM_0001200401-mRNA-1"/>
    <property type="gene ID" value="ASIM_0001200401"/>
</dbReference>
<dbReference type="Proteomes" id="UP000267096">
    <property type="component" value="Unassembled WGS sequence"/>
</dbReference>
<evidence type="ECO:0000313" key="4">
    <source>
        <dbReference type="WBParaSite" id="ASIM_0001200401-mRNA-1"/>
    </source>
</evidence>
<reference evidence="2 3" key="2">
    <citation type="submission" date="2018-11" db="EMBL/GenBank/DDBJ databases">
        <authorList>
            <consortium name="Pathogen Informatics"/>
        </authorList>
    </citation>
    <scope>NUCLEOTIDE SEQUENCE [LARGE SCALE GENOMIC DNA]</scope>
</reference>
<feature type="region of interest" description="Disordered" evidence="1">
    <location>
        <begin position="242"/>
        <end position="306"/>
    </location>
</feature>
<feature type="compositionally biased region" description="Polar residues" evidence="1">
    <location>
        <begin position="364"/>
        <end position="386"/>
    </location>
</feature>
<feature type="compositionally biased region" description="Polar residues" evidence="1">
    <location>
        <begin position="220"/>
        <end position="230"/>
    </location>
</feature>
<gene>
    <name evidence="2" type="ORF">ASIM_LOCUS11470</name>
</gene>
<dbReference type="AlphaFoldDB" id="A0A0M3JUX4"/>
<reference evidence="4" key="1">
    <citation type="submission" date="2017-02" db="UniProtKB">
        <authorList>
            <consortium name="WormBaseParasite"/>
        </authorList>
    </citation>
    <scope>IDENTIFICATION</scope>
</reference>
<evidence type="ECO:0000313" key="2">
    <source>
        <dbReference type="EMBL" id="VDK45138.1"/>
    </source>
</evidence>
<feature type="compositionally biased region" description="Basic and acidic residues" evidence="1">
    <location>
        <begin position="258"/>
        <end position="275"/>
    </location>
</feature>
<feature type="region of interest" description="Disordered" evidence="1">
    <location>
        <begin position="358"/>
        <end position="392"/>
    </location>
</feature>
<protein>
    <submittedName>
        <fullName evidence="2 4">Uncharacterized protein</fullName>
    </submittedName>
</protein>
<name>A0A0M3JUX4_ANISI</name>
<keyword evidence="3" id="KW-1185">Reference proteome</keyword>
<evidence type="ECO:0000313" key="3">
    <source>
        <dbReference type="Proteomes" id="UP000267096"/>
    </source>
</evidence>